<proteinExistence type="predicted"/>
<sequence length="66" mass="7316">MGCCQISIFHHNRLSKYLGLSCSSSLLQLISFSHCNMVSFNLTMQAAAASQHSISSYIFRTQSLKS</sequence>
<dbReference type="EMBL" id="GEDG01036106">
    <property type="protein sequence ID" value="JAP08876.1"/>
    <property type="molecule type" value="Transcribed_RNA"/>
</dbReference>
<reference evidence="1" key="1">
    <citation type="submission" date="2015-12" db="EMBL/GenBank/DDBJ databases">
        <title>Gene expression during late stages of embryo sac development: a critical building block for successful pollen-pistil interactions.</title>
        <authorList>
            <person name="Liu Y."/>
            <person name="Joly V."/>
            <person name="Sabar M."/>
            <person name="Matton D.P."/>
        </authorList>
    </citation>
    <scope>NUCLEOTIDE SEQUENCE</scope>
</reference>
<dbReference type="AlphaFoldDB" id="A0A0V0GL79"/>
<evidence type="ECO:0000313" key="1">
    <source>
        <dbReference type="EMBL" id="JAP08876.1"/>
    </source>
</evidence>
<organism evidence="1">
    <name type="scientific">Solanum chacoense</name>
    <name type="common">Chaco potato</name>
    <dbReference type="NCBI Taxonomy" id="4108"/>
    <lineage>
        <taxon>Eukaryota</taxon>
        <taxon>Viridiplantae</taxon>
        <taxon>Streptophyta</taxon>
        <taxon>Embryophyta</taxon>
        <taxon>Tracheophyta</taxon>
        <taxon>Spermatophyta</taxon>
        <taxon>Magnoliopsida</taxon>
        <taxon>eudicotyledons</taxon>
        <taxon>Gunneridae</taxon>
        <taxon>Pentapetalae</taxon>
        <taxon>asterids</taxon>
        <taxon>lamiids</taxon>
        <taxon>Solanales</taxon>
        <taxon>Solanaceae</taxon>
        <taxon>Solanoideae</taxon>
        <taxon>Solaneae</taxon>
        <taxon>Solanum</taxon>
    </lineage>
</organism>
<name>A0A0V0GL79_SOLCH</name>
<protein>
    <submittedName>
        <fullName evidence="1">Putative ovule protein</fullName>
    </submittedName>
</protein>
<accession>A0A0V0GL79</accession>